<protein>
    <submittedName>
        <fullName evidence="2">Uncharacterized protein</fullName>
    </submittedName>
</protein>
<dbReference type="OrthoDB" id="3253416at2759"/>
<evidence type="ECO:0000256" key="1">
    <source>
        <dbReference type="SAM" id="MobiDB-lite"/>
    </source>
</evidence>
<feature type="region of interest" description="Disordered" evidence="1">
    <location>
        <begin position="1"/>
        <end position="28"/>
    </location>
</feature>
<sequence length="450" mass="50135">MAKSKNGKKNRSRLYKGKSDGRRRRTGIPVREMSSEAKELYRKLVASRKLRLNKLKVAIDDLFTELNEKIDNIASEHNKTVDYVTARLGYSFTERKKSRGATAKNGWTSEKCKQLNAILGPGERKFSAADVNKAYGHEYAALNEEELEMYRRKAEESRVKVTTAPKVHKAAESDVKATLKTIYELANRLEQRTGHALAIFSTRGSRSQWARPSLQISSSLKDFFMQVLKMTPVRLLQLMESYTTGGINLVAKEVGMVQSNLKGEVRERLHASLAAASGNHNAKLNYVNFFNSVICKYRVWLEGWPEDIPLVNMSDMKRPDLGRLLDGLTSTPPSIQFISLSPEELAEKKKEREERLNSGKGLAIDRRTARKGRGGKENVDERTPFSPLSNCGSVNRSSTGAVNLLGTPFLPSMPLPLPDPITGTSPLGIFSPAIVPTLQLSPSRIFAPLS</sequence>
<accession>A0A164RZC0</accession>
<dbReference type="Proteomes" id="UP000076722">
    <property type="component" value="Unassembled WGS sequence"/>
</dbReference>
<dbReference type="AlphaFoldDB" id="A0A164RZC0"/>
<dbReference type="EMBL" id="KV419417">
    <property type="protein sequence ID" value="KZS91017.1"/>
    <property type="molecule type" value="Genomic_DNA"/>
</dbReference>
<feature type="compositionally biased region" description="Basic residues" evidence="1">
    <location>
        <begin position="1"/>
        <end position="26"/>
    </location>
</feature>
<feature type="region of interest" description="Disordered" evidence="1">
    <location>
        <begin position="368"/>
        <end position="392"/>
    </location>
</feature>
<reference evidence="2 3" key="1">
    <citation type="journal article" date="2016" name="Mol. Biol. Evol.">
        <title>Comparative Genomics of Early-Diverging Mushroom-Forming Fungi Provides Insights into the Origins of Lignocellulose Decay Capabilities.</title>
        <authorList>
            <person name="Nagy L.G."/>
            <person name="Riley R."/>
            <person name="Tritt A."/>
            <person name="Adam C."/>
            <person name="Daum C."/>
            <person name="Floudas D."/>
            <person name="Sun H."/>
            <person name="Yadav J.S."/>
            <person name="Pangilinan J."/>
            <person name="Larsson K.H."/>
            <person name="Matsuura K."/>
            <person name="Barry K."/>
            <person name="Labutti K."/>
            <person name="Kuo R."/>
            <person name="Ohm R.A."/>
            <person name="Bhattacharya S.S."/>
            <person name="Shirouzu T."/>
            <person name="Yoshinaga Y."/>
            <person name="Martin F.M."/>
            <person name="Grigoriev I.V."/>
            <person name="Hibbett D.S."/>
        </authorList>
    </citation>
    <scope>NUCLEOTIDE SEQUENCE [LARGE SCALE GENOMIC DNA]</scope>
    <source>
        <strain evidence="2 3">HHB9708</strain>
    </source>
</reference>
<gene>
    <name evidence="2" type="ORF">SISNIDRAFT_487709</name>
</gene>
<keyword evidence="3" id="KW-1185">Reference proteome</keyword>
<proteinExistence type="predicted"/>
<feature type="compositionally biased region" description="Basic and acidic residues" evidence="1">
    <location>
        <begin position="374"/>
        <end position="383"/>
    </location>
</feature>
<name>A0A164RZC0_9AGAM</name>
<dbReference type="STRING" id="1314777.A0A164RZC0"/>
<organism evidence="2 3">
    <name type="scientific">Sistotremastrum niveocremeum HHB9708</name>
    <dbReference type="NCBI Taxonomy" id="1314777"/>
    <lineage>
        <taxon>Eukaryota</taxon>
        <taxon>Fungi</taxon>
        <taxon>Dikarya</taxon>
        <taxon>Basidiomycota</taxon>
        <taxon>Agaricomycotina</taxon>
        <taxon>Agaricomycetes</taxon>
        <taxon>Sistotremastrales</taxon>
        <taxon>Sistotremastraceae</taxon>
        <taxon>Sertulicium</taxon>
        <taxon>Sertulicium niveocremeum</taxon>
    </lineage>
</organism>
<evidence type="ECO:0000313" key="3">
    <source>
        <dbReference type="Proteomes" id="UP000076722"/>
    </source>
</evidence>
<evidence type="ECO:0000313" key="2">
    <source>
        <dbReference type="EMBL" id="KZS91017.1"/>
    </source>
</evidence>